<name>A0A411HIK2_9GAMM</name>
<accession>A0A411HIK2</accession>
<evidence type="ECO:0000313" key="1">
    <source>
        <dbReference type="EMBL" id="QBB70335.1"/>
    </source>
</evidence>
<evidence type="ECO:0008006" key="3">
    <source>
        <dbReference type="Google" id="ProtNLM"/>
    </source>
</evidence>
<dbReference type="AlphaFoldDB" id="A0A411HIK2"/>
<keyword evidence="2" id="KW-1185">Reference proteome</keyword>
<dbReference type="KEGG" id="xbc:ELE36_08140"/>
<dbReference type="Pfam" id="PF05597">
    <property type="entry name" value="Phasin"/>
    <property type="match status" value="1"/>
</dbReference>
<sequence length="131" mass="14162">MASKQIKARKNSTVRSSTVQANRLWLAGLGAFSLTQKRLSKAYDGLVIEGRSLQHRARLSAVKFYGEAQTRINAVVQPLSHKATQVASEANTQIEANVAAVLKRLGVASKTKVAPRTVRKPAAGKKLKLAK</sequence>
<reference evidence="1 2" key="1">
    <citation type="submission" date="2019-01" db="EMBL/GenBank/DDBJ databases">
        <title>Pseudolysobacter antarctica gen. nov., sp. nov., isolated from Fildes Peninsula, Antarctica.</title>
        <authorList>
            <person name="Wei Z."/>
            <person name="Peng F."/>
        </authorList>
    </citation>
    <scope>NUCLEOTIDE SEQUENCE [LARGE SCALE GENOMIC DNA]</scope>
    <source>
        <strain evidence="1 2">AQ6-296</strain>
    </source>
</reference>
<dbReference type="PANTHER" id="PTHR38664:SF1">
    <property type="entry name" value="SLR0058 PROTEIN"/>
    <property type="match status" value="1"/>
</dbReference>
<protein>
    <recommendedName>
        <fullName evidence="3">Phasin family protein</fullName>
    </recommendedName>
</protein>
<gene>
    <name evidence="1" type="ORF">ELE36_08140</name>
</gene>
<evidence type="ECO:0000313" key="2">
    <source>
        <dbReference type="Proteomes" id="UP000291562"/>
    </source>
</evidence>
<dbReference type="Proteomes" id="UP000291562">
    <property type="component" value="Chromosome"/>
</dbReference>
<dbReference type="PANTHER" id="PTHR38664">
    <property type="entry name" value="SLR0058 PROTEIN"/>
    <property type="match status" value="1"/>
</dbReference>
<dbReference type="OrthoDB" id="5801582at2"/>
<proteinExistence type="predicted"/>
<dbReference type="EMBL" id="CP035704">
    <property type="protein sequence ID" value="QBB70335.1"/>
    <property type="molecule type" value="Genomic_DNA"/>
</dbReference>
<dbReference type="RefSeq" id="WP_129832594.1">
    <property type="nucleotide sequence ID" value="NZ_CP035704.1"/>
</dbReference>
<dbReference type="InterPro" id="IPR008769">
    <property type="entry name" value="PhaF_PhaI"/>
</dbReference>
<organism evidence="1 2">
    <name type="scientific">Pseudolysobacter antarcticus</name>
    <dbReference type="NCBI Taxonomy" id="2511995"/>
    <lineage>
        <taxon>Bacteria</taxon>
        <taxon>Pseudomonadati</taxon>
        <taxon>Pseudomonadota</taxon>
        <taxon>Gammaproteobacteria</taxon>
        <taxon>Lysobacterales</taxon>
        <taxon>Rhodanobacteraceae</taxon>
        <taxon>Pseudolysobacter</taxon>
    </lineage>
</organism>